<evidence type="ECO:0000256" key="4">
    <source>
        <dbReference type="ARBA" id="ARBA00023136"/>
    </source>
</evidence>
<comment type="subcellular location">
    <subcellularLocation>
        <location evidence="1">Membrane</location>
        <topology evidence="1">Multi-pass membrane protein</topology>
    </subcellularLocation>
</comment>
<evidence type="ECO:0000259" key="7">
    <source>
        <dbReference type="Pfam" id="PF24961"/>
    </source>
</evidence>
<comment type="caution">
    <text evidence="8">The sequence shown here is derived from an EMBL/GenBank/DDBJ whole genome shotgun (WGS) entry which is preliminary data.</text>
</comment>
<keyword evidence="3 5" id="KW-1133">Transmembrane helix</keyword>
<dbReference type="InterPro" id="IPR056739">
    <property type="entry name" value="NfeD_membrane"/>
</dbReference>
<dbReference type="SUPFAM" id="SSF141322">
    <property type="entry name" value="NfeD domain-like"/>
    <property type="match status" value="1"/>
</dbReference>
<keyword evidence="4 5" id="KW-0472">Membrane</keyword>
<evidence type="ECO:0008006" key="9">
    <source>
        <dbReference type="Google" id="ProtNLM"/>
    </source>
</evidence>
<dbReference type="InterPro" id="IPR012340">
    <property type="entry name" value="NA-bd_OB-fold"/>
</dbReference>
<evidence type="ECO:0000256" key="3">
    <source>
        <dbReference type="ARBA" id="ARBA00022989"/>
    </source>
</evidence>
<protein>
    <recommendedName>
        <fullName evidence="9">NfeD-like C-terminal domain-containing protein</fullName>
    </recommendedName>
</protein>
<accession>A0A7V2B064</accession>
<evidence type="ECO:0000313" key="8">
    <source>
        <dbReference type="EMBL" id="HER95880.1"/>
    </source>
</evidence>
<evidence type="ECO:0000256" key="1">
    <source>
        <dbReference type="ARBA" id="ARBA00004141"/>
    </source>
</evidence>
<dbReference type="InterPro" id="IPR052165">
    <property type="entry name" value="Membrane_assoc_protease"/>
</dbReference>
<feature type="transmembrane region" description="Helical" evidence="5">
    <location>
        <begin position="54"/>
        <end position="73"/>
    </location>
</feature>
<dbReference type="Pfam" id="PF24961">
    <property type="entry name" value="NfeD_membrane"/>
    <property type="match status" value="1"/>
</dbReference>
<dbReference type="PANTHER" id="PTHR33507:SF3">
    <property type="entry name" value="INNER MEMBRANE PROTEIN YBBJ"/>
    <property type="match status" value="1"/>
</dbReference>
<dbReference type="InterPro" id="IPR002810">
    <property type="entry name" value="NfeD-like_C"/>
</dbReference>
<gene>
    <name evidence="8" type="ORF">ENO59_05115</name>
</gene>
<sequence length="165" mass="17701">MELLLALLLILVGLALIVAEVYWIPGMNVAGIVGVVLVLFGLGYAFTASGWLTGLAVLAGTLVLGGVLFAMLWRSGSWKQFVLATSLKGSGTERLGENRARYLGREGIAVTPLRPVGIVEIDGERIEVATEGEYIAAGSRVKVVAMDRRRYFVRLASQPTLPNQT</sequence>
<dbReference type="GO" id="GO:0005886">
    <property type="term" value="C:plasma membrane"/>
    <property type="evidence" value="ECO:0007669"/>
    <property type="project" value="TreeGrafter"/>
</dbReference>
<evidence type="ECO:0000256" key="2">
    <source>
        <dbReference type="ARBA" id="ARBA00022692"/>
    </source>
</evidence>
<name>A0A7V2B064_RHOMR</name>
<evidence type="ECO:0000256" key="5">
    <source>
        <dbReference type="SAM" id="Phobius"/>
    </source>
</evidence>
<dbReference type="Pfam" id="PF01957">
    <property type="entry name" value="NfeD"/>
    <property type="match status" value="1"/>
</dbReference>
<feature type="transmembrane region" description="Helical" evidence="5">
    <location>
        <begin position="29"/>
        <end position="47"/>
    </location>
</feature>
<dbReference type="PANTHER" id="PTHR33507">
    <property type="entry name" value="INNER MEMBRANE PROTEIN YBBJ"/>
    <property type="match status" value="1"/>
</dbReference>
<organism evidence="8">
    <name type="scientific">Rhodothermus marinus</name>
    <name type="common">Rhodothermus obamensis</name>
    <dbReference type="NCBI Taxonomy" id="29549"/>
    <lineage>
        <taxon>Bacteria</taxon>
        <taxon>Pseudomonadati</taxon>
        <taxon>Rhodothermota</taxon>
        <taxon>Rhodothermia</taxon>
        <taxon>Rhodothermales</taxon>
        <taxon>Rhodothermaceae</taxon>
        <taxon>Rhodothermus</taxon>
    </lineage>
</organism>
<proteinExistence type="predicted"/>
<evidence type="ECO:0000259" key="6">
    <source>
        <dbReference type="Pfam" id="PF01957"/>
    </source>
</evidence>
<feature type="domain" description="NfeD integral membrane" evidence="7">
    <location>
        <begin position="5"/>
        <end position="74"/>
    </location>
</feature>
<feature type="domain" description="NfeD-like C-terminal" evidence="6">
    <location>
        <begin position="100"/>
        <end position="154"/>
    </location>
</feature>
<dbReference type="AlphaFoldDB" id="A0A7V2B064"/>
<reference evidence="8" key="1">
    <citation type="journal article" date="2020" name="mSystems">
        <title>Genome- and Community-Level Interaction Insights into Carbon Utilization and Element Cycling Functions of Hydrothermarchaeota in Hydrothermal Sediment.</title>
        <authorList>
            <person name="Zhou Z."/>
            <person name="Liu Y."/>
            <person name="Xu W."/>
            <person name="Pan J."/>
            <person name="Luo Z.H."/>
            <person name="Li M."/>
        </authorList>
    </citation>
    <scope>NUCLEOTIDE SEQUENCE [LARGE SCALE GENOMIC DNA]</scope>
    <source>
        <strain evidence="8">SpSt-143</strain>
    </source>
</reference>
<keyword evidence="2 5" id="KW-0812">Transmembrane</keyword>
<dbReference type="EMBL" id="DSGB01000004">
    <property type="protein sequence ID" value="HER95880.1"/>
    <property type="molecule type" value="Genomic_DNA"/>
</dbReference>
<dbReference type="Gene3D" id="2.40.50.140">
    <property type="entry name" value="Nucleic acid-binding proteins"/>
    <property type="match status" value="1"/>
</dbReference>